<keyword evidence="2" id="KW-0720">Serine protease</keyword>
<dbReference type="SMART" id="SM00020">
    <property type="entry name" value="Tryp_SPc"/>
    <property type="match status" value="1"/>
</dbReference>
<dbReference type="InterPro" id="IPR033116">
    <property type="entry name" value="TRYPSIN_SER"/>
</dbReference>
<accession>A0ABD0M5C4</accession>
<dbReference type="Gene3D" id="2.40.10.10">
    <property type="entry name" value="Trypsin-like serine proteases"/>
    <property type="match status" value="2"/>
</dbReference>
<dbReference type="InterPro" id="IPR001254">
    <property type="entry name" value="Trypsin_dom"/>
</dbReference>
<comment type="caution">
    <text evidence="5">The sequence shown here is derived from an EMBL/GenBank/DDBJ whole genome shotgun (WGS) entry which is preliminary data.</text>
</comment>
<gene>
    <name evidence="5" type="ORF">BaRGS_00002064</name>
</gene>
<keyword evidence="6" id="KW-1185">Reference proteome</keyword>
<evidence type="ECO:0000259" key="4">
    <source>
        <dbReference type="PROSITE" id="PS50240"/>
    </source>
</evidence>
<organism evidence="5 6">
    <name type="scientific">Batillaria attramentaria</name>
    <dbReference type="NCBI Taxonomy" id="370345"/>
    <lineage>
        <taxon>Eukaryota</taxon>
        <taxon>Metazoa</taxon>
        <taxon>Spiralia</taxon>
        <taxon>Lophotrochozoa</taxon>
        <taxon>Mollusca</taxon>
        <taxon>Gastropoda</taxon>
        <taxon>Caenogastropoda</taxon>
        <taxon>Sorbeoconcha</taxon>
        <taxon>Cerithioidea</taxon>
        <taxon>Batillariidae</taxon>
        <taxon>Batillaria</taxon>
    </lineage>
</organism>
<protein>
    <recommendedName>
        <fullName evidence="4">Peptidase S1 domain-containing protein</fullName>
    </recommendedName>
</protein>
<dbReference type="PANTHER" id="PTHR24252">
    <property type="entry name" value="ACROSIN-RELATED"/>
    <property type="match status" value="1"/>
</dbReference>
<dbReference type="PROSITE" id="PS00134">
    <property type="entry name" value="TRYPSIN_HIS"/>
    <property type="match status" value="1"/>
</dbReference>
<dbReference type="EMBL" id="JACVVK020000006">
    <property type="protein sequence ID" value="KAK7506589.1"/>
    <property type="molecule type" value="Genomic_DNA"/>
</dbReference>
<name>A0ABD0M5C4_9CAEN</name>
<evidence type="ECO:0000256" key="1">
    <source>
        <dbReference type="ARBA" id="ARBA00023157"/>
    </source>
</evidence>
<dbReference type="InterPro" id="IPR009003">
    <property type="entry name" value="Peptidase_S1_PA"/>
</dbReference>
<reference evidence="5 6" key="1">
    <citation type="journal article" date="2023" name="Sci. Data">
        <title>Genome assembly of the Korean intertidal mud-creeper Batillaria attramentaria.</title>
        <authorList>
            <person name="Patra A.K."/>
            <person name="Ho P.T."/>
            <person name="Jun S."/>
            <person name="Lee S.J."/>
            <person name="Kim Y."/>
            <person name="Won Y.J."/>
        </authorList>
    </citation>
    <scope>NUCLEOTIDE SEQUENCE [LARGE SCALE GENOMIC DNA]</scope>
    <source>
        <strain evidence="5">Wonlab-2016</strain>
    </source>
</reference>
<dbReference type="Pfam" id="PF00089">
    <property type="entry name" value="Trypsin"/>
    <property type="match status" value="2"/>
</dbReference>
<dbReference type="PRINTS" id="PR00722">
    <property type="entry name" value="CHYMOTRYPSIN"/>
</dbReference>
<keyword evidence="2" id="KW-0378">Hydrolase</keyword>
<dbReference type="PROSITE" id="PS00135">
    <property type="entry name" value="TRYPSIN_SER"/>
    <property type="match status" value="1"/>
</dbReference>
<dbReference type="Proteomes" id="UP001519460">
    <property type="component" value="Unassembled WGS sequence"/>
</dbReference>
<evidence type="ECO:0000313" key="6">
    <source>
        <dbReference type="Proteomes" id="UP001519460"/>
    </source>
</evidence>
<evidence type="ECO:0000256" key="2">
    <source>
        <dbReference type="RuleBase" id="RU363034"/>
    </source>
</evidence>
<dbReference type="GO" id="GO:0008236">
    <property type="term" value="F:serine-type peptidase activity"/>
    <property type="evidence" value="ECO:0007669"/>
    <property type="project" value="UniProtKB-KW"/>
</dbReference>
<sequence>MVARTSAFLPHFAIEAGFLHFRLLTRNDQHAVHPRPVSQPSRSLGWGLEEGKKFPLHRCRGWTSTGERGKEERDALTRRASDGRTIATERTAATHQWRLLDTEEHRSLSSLADNLPLLPYSHVPGIIHSSSHGLQNCTCLLLLTTCNGDRHQRQKRVVGGQPLRAGEWPWLVSLHYLAKEKHPYQNLQGLRHLCGATLVHPQWVLTAAHCVHKASGSKDLEKPSNWMAVFGEHDRRTTEDTEQRIPIMRIVRHPGYTLSPKFSKDIALMKLAHTVNMTSYVRPIALDKEVELPAHNHECRQAANRNLMENTGMLSDQPHQDIPFLRSPSISSGSSRYTRGRGRMRGLYSVPHPPRAPLCPAHGHPSAMDHDYDMPGYGNGTLLPHVLRMLRVPQMACWAAYLFSWPLIDETVICYTAKDRADACKGDSGGPLLCYVNEQPRLTGVVSVGLGCAVPRYPGVYTRVSAYYDWVSEVIFDDARGVSD</sequence>
<dbReference type="CDD" id="cd00190">
    <property type="entry name" value="Tryp_SPc"/>
    <property type="match status" value="1"/>
</dbReference>
<dbReference type="GO" id="GO:0006508">
    <property type="term" value="P:proteolysis"/>
    <property type="evidence" value="ECO:0007669"/>
    <property type="project" value="UniProtKB-KW"/>
</dbReference>
<keyword evidence="1" id="KW-1015">Disulfide bond</keyword>
<feature type="compositionally biased region" description="Basic and acidic residues" evidence="3">
    <location>
        <begin position="67"/>
        <end position="82"/>
    </location>
</feature>
<evidence type="ECO:0000256" key="3">
    <source>
        <dbReference type="SAM" id="MobiDB-lite"/>
    </source>
</evidence>
<proteinExistence type="predicted"/>
<dbReference type="PANTHER" id="PTHR24252:SF7">
    <property type="entry name" value="HYALIN"/>
    <property type="match status" value="1"/>
</dbReference>
<feature type="domain" description="Peptidase S1" evidence="4">
    <location>
        <begin position="157"/>
        <end position="476"/>
    </location>
</feature>
<dbReference type="InterPro" id="IPR001314">
    <property type="entry name" value="Peptidase_S1A"/>
</dbReference>
<evidence type="ECO:0000313" key="5">
    <source>
        <dbReference type="EMBL" id="KAK7506589.1"/>
    </source>
</evidence>
<dbReference type="AlphaFoldDB" id="A0ABD0M5C4"/>
<feature type="region of interest" description="Disordered" evidence="3">
    <location>
        <begin position="60"/>
        <end position="88"/>
    </location>
</feature>
<dbReference type="SUPFAM" id="SSF50494">
    <property type="entry name" value="Trypsin-like serine proteases"/>
    <property type="match status" value="1"/>
</dbReference>
<dbReference type="InterPro" id="IPR043504">
    <property type="entry name" value="Peptidase_S1_PA_chymotrypsin"/>
</dbReference>
<dbReference type="PROSITE" id="PS50240">
    <property type="entry name" value="TRYPSIN_DOM"/>
    <property type="match status" value="1"/>
</dbReference>
<dbReference type="InterPro" id="IPR018114">
    <property type="entry name" value="TRYPSIN_HIS"/>
</dbReference>
<dbReference type="FunFam" id="2.40.10.10:FF:000068">
    <property type="entry name" value="transmembrane protease serine 2"/>
    <property type="match status" value="1"/>
</dbReference>
<keyword evidence="2" id="KW-0645">Protease</keyword>